<feature type="region of interest" description="Disordered" evidence="1">
    <location>
        <begin position="1"/>
        <end position="20"/>
    </location>
</feature>
<accession>A0A9N9SSX6</accession>
<feature type="region of interest" description="Disordered" evidence="1">
    <location>
        <begin position="234"/>
        <end position="260"/>
    </location>
</feature>
<gene>
    <name evidence="2" type="ORF">DIABBA_LOCUS1667</name>
</gene>
<name>A0A9N9SSX6_DIABA</name>
<feature type="region of interest" description="Disordered" evidence="1">
    <location>
        <begin position="169"/>
        <end position="214"/>
    </location>
</feature>
<protein>
    <recommendedName>
        <fullName evidence="4">Coiled-coil domain-containing protein 137</fullName>
    </recommendedName>
</protein>
<dbReference type="AlphaFoldDB" id="A0A9N9SSX6"/>
<dbReference type="PANTHER" id="PTHR21838">
    <property type="entry name" value="COILED-COIL DOMAIN-CONTAINING PROTEIN 137"/>
    <property type="match status" value="1"/>
</dbReference>
<evidence type="ECO:0000256" key="1">
    <source>
        <dbReference type="SAM" id="MobiDB-lite"/>
    </source>
</evidence>
<sequence length="331" mass="38837">MGRKIPGRKHRGVRDPEKQAAVRFESIKNKINAPPTNPDHQEVSKTLQRIIDLKNKTKSGELFKRNKQLKVEENNNGNNEKPKFKEKNNGNKKSKKPFERIPEKPVRKFVQLPGESDRAFVHRMNRICTETVKEAEFEDKYGVDIKRNEDGEVEEVVKRQKDELELLLKKVKKKKQKEEKDGKKKKKKKKDKPEAPRLSKWQKRKKKLDEKQQRKELVNVDEFKEYKDHVKFGEIAHAPPSLIAPRRAEKLQSAPRPGNKNLLLKSVINKSPEEGTVELKKNRDSINKTSKVIDKKGKRKELPNSLRRQLDIQQKEIIEAYKKIKAQKYNK</sequence>
<dbReference type="EMBL" id="OU898276">
    <property type="protein sequence ID" value="CAG9827684.1"/>
    <property type="molecule type" value="Genomic_DNA"/>
</dbReference>
<dbReference type="InterPro" id="IPR026680">
    <property type="entry name" value="CCDC137"/>
</dbReference>
<feature type="compositionally biased region" description="Basic and acidic residues" evidence="1">
    <location>
        <begin position="54"/>
        <end position="73"/>
    </location>
</feature>
<feature type="region of interest" description="Disordered" evidence="1">
    <location>
        <begin position="54"/>
        <end position="104"/>
    </location>
</feature>
<feature type="region of interest" description="Disordered" evidence="1">
    <location>
        <begin position="276"/>
        <end position="302"/>
    </location>
</feature>
<keyword evidence="3" id="KW-1185">Reference proteome</keyword>
<dbReference type="PANTHER" id="PTHR21838:SF2">
    <property type="entry name" value="COILED-COIL DOMAIN-CONTAINING PROTEIN 137"/>
    <property type="match status" value="1"/>
</dbReference>
<organism evidence="2 3">
    <name type="scientific">Diabrotica balteata</name>
    <name type="common">Banded cucumber beetle</name>
    <dbReference type="NCBI Taxonomy" id="107213"/>
    <lineage>
        <taxon>Eukaryota</taxon>
        <taxon>Metazoa</taxon>
        <taxon>Ecdysozoa</taxon>
        <taxon>Arthropoda</taxon>
        <taxon>Hexapoda</taxon>
        <taxon>Insecta</taxon>
        <taxon>Pterygota</taxon>
        <taxon>Neoptera</taxon>
        <taxon>Endopterygota</taxon>
        <taxon>Coleoptera</taxon>
        <taxon>Polyphaga</taxon>
        <taxon>Cucujiformia</taxon>
        <taxon>Chrysomeloidea</taxon>
        <taxon>Chrysomelidae</taxon>
        <taxon>Galerucinae</taxon>
        <taxon>Diabroticina</taxon>
        <taxon>Diabroticites</taxon>
        <taxon>Diabrotica</taxon>
    </lineage>
</organism>
<feature type="compositionally biased region" description="Basic residues" evidence="1">
    <location>
        <begin position="1"/>
        <end position="12"/>
    </location>
</feature>
<dbReference type="OrthoDB" id="5876637at2759"/>
<feature type="compositionally biased region" description="Basic and acidic residues" evidence="1">
    <location>
        <begin position="276"/>
        <end position="295"/>
    </location>
</feature>
<evidence type="ECO:0008006" key="4">
    <source>
        <dbReference type="Google" id="ProtNLM"/>
    </source>
</evidence>
<proteinExistence type="predicted"/>
<dbReference type="GO" id="GO:0005634">
    <property type="term" value="C:nucleus"/>
    <property type="evidence" value="ECO:0007669"/>
    <property type="project" value="TreeGrafter"/>
</dbReference>
<reference evidence="2" key="1">
    <citation type="submission" date="2022-01" db="EMBL/GenBank/DDBJ databases">
        <authorList>
            <person name="King R."/>
        </authorList>
    </citation>
    <scope>NUCLEOTIDE SEQUENCE</scope>
</reference>
<evidence type="ECO:0000313" key="3">
    <source>
        <dbReference type="Proteomes" id="UP001153709"/>
    </source>
</evidence>
<evidence type="ECO:0000313" key="2">
    <source>
        <dbReference type="EMBL" id="CAG9827684.1"/>
    </source>
</evidence>
<feature type="compositionally biased region" description="Basic and acidic residues" evidence="1">
    <location>
        <begin position="80"/>
        <end position="89"/>
    </location>
</feature>
<dbReference type="Proteomes" id="UP001153709">
    <property type="component" value="Chromosome 1"/>
</dbReference>